<accession>A0A0F9UYT2</accession>
<sequence length="77" mass="8507">MIVTCNIAHFQANGSVMYVLRNDVTDINLKIFEKDAGVYEVGKRYVVHDLHVIGSTLAGNKLMNGGTLEKLPEAEDE</sequence>
<evidence type="ECO:0000313" key="1">
    <source>
        <dbReference type="EMBL" id="KKN66371.1"/>
    </source>
</evidence>
<name>A0A0F9UYT2_9ZZZZ</name>
<proteinExistence type="predicted"/>
<organism evidence="1">
    <name type="scientific">marine sediment metagenome</name>
    <dbReference type="NCBI Taxonomy" id="412755"/>
    <lineage>
        <taxon>unclassified sequences</taxon>
        <taxon>metagenomes</taxon>
        <taxon>ecological metagenomes</taxon>
    </lineage>
</organism>
<reference evidence="1" key="1">
    <citation type="journal article" date="2015" name="Nature">
        <title>Complex archaea that bridge the gap between prokaryotes and eukaryotes.</title>
        <authorList>
            <person name="Spang A."/>
            <person name="Saw J.H."/>
            <person name="Jorgensen S.L."/>
            <person name="Zaremba-Niedzwiedzka K."/>
            <person name="Martijn J."/>
            <person name="Lind A.E."/>
            <person name="van Eijk R."/>
            <person name="Schleper C."/>
            <person name="Guy L."/>
            <person name="Ettema T.J."/>
        </authorList>
    </citation>
    <scope>NUCLEOTIDE SEQUENCE</scope>
</reference>
<comment type="caution">
    <text evidence="1">The sequence shown here is derived from an EMBL/GenBank/DDBJ whole genome shotgun (WGS) entry which is preliminary data.</text>
</comment>
<dbReference type="AlphaFoldDB" id="A0A0F9UYT2"/>
<dbReference type="EMBL" id="LAZR01000502">
    <property type="protein sequence ID" value="KKN66371.1"/>
    <property type="molecule type" value="Genomic_DNA"/>
</dbReference>
<protein>
    <submittedName>
        <fullName evidence="1">Uncharacterized protein</fullName>
    </submittedName>
</protein>
<gene>
    <name evidence="1" type="ORF">LCGC14_0471920</name>
</gene>